<dbReference type="Proteomes" id="UP001056120">
    <property type="component" value="Linkage Group LG17"/>
</dbReference>
<proteinExistence type="predicted"/>
<dbReference type="EMBL" id="CM042034">
    <property type="protein sequence ID" value="KAI3761592.1"/>
    <property type="molecule type" value="Genomic_DNA"/>
</dbReference>
<accession>A0ACB9ET37</accession>
<evidence type="ECO:0000313" key="1">
    <source>
        <dbReference type="EMBL" id="KAI3761592.1"/>
    </source>
</evidence>
<evidence type="ECO:0000313" key="2">
    <source>
        <dbReference type="Proteomes" id="UP001056120"/>
    </source>
</evidence>
<sequence length="121" mass="13571">MASIEESTCKNGFSEEIFFRFVVGLVFKTCGNMDLDVSDITFSDLSIVFIAEVSPVAEDSPAPLVVEDDLAFQLWTLPVKRSVVGDGDGFTVWVQVKDYSQVPMDILFSIQKHHNHLKQKK</sequence>
<gene>
    <name evidence="1" type="ORF">L1987_52012</name>
</gene>
<reference evidence="1 2" key="2">
    <citation type="journal article" date="2022" name="Mol. Ecol. Resour.">
        <title>The genomes of chicory, endive, great burdock and yacon provide insights into Asteraceae paleo-polyploidization history and plant inulin production.</title>
        <authorList>
            <person name="Fan W."/>
            <person name="Wang S."/>
            <person name="Wang H."/>
            <person name="Wang A."/>
            <person name="Jiang F."/>
            <person name="Liu H."/>
            <person name="Zhao H."/>
            <person name="Xu D."/>
            <person name="Zhang Y."/>
        </authorList>
    </citation>
    <scope>NUCLEOTIDE SEQUENCE [LARGE SCALE GENOMIC DNA]</scope>
    <source>
        <strain evidence="2">cv. Yunnan</strain>
        <tissue evidence="1">Leaves</tissue>
    </source>
</reference>
<name>A0ACB9ET37_9ASTR</name>
<comment type="caution">
    <text evidence="1">The sequence shown here is derived from an EMBL/GenBank/DDBJ whole genome shotgun (WGS) entry which is preliminary data.</text>
</comment>
<protein>
    <submittedName>
        <fullName evidence="1">Uncharacterized protein</fullName>
    </submittedName>
</protein>
<keyword evidence="2" id="KW-1185">Reference proteome</keyword>
<reference evidence="2" key="1">
    <citation type="journal article" date="2022" name="Mol. Ecol. Resour.">
        <title>The genomes of chicory, endive, great burdock and yacon provide insights into Asteraceae palaeo-polyploidization history and plant inulin production.</title>
        <authorList>
            <person name="Fan W."/>
            <person name="Wang S."/>
            <person name="Wang H."/>
            <person name="Wang A."/>
            <person name="Jiang F."/>
            <person name="Liu H."/>
            <person name="Zhao H."/>
            <person name="Xu D."/>
            <person name="Zhang Y."/>
        </authorList>
    </citation>
    <scope>NUCLEOTIDE SEQUENCE [LARGE SCALE GENOMIC DNA]</scope>
    <source>
        <strain evidence="2">cv. Yunnan</strain>
    </source>
</reference>
<organism evidence="1 2">
    <name type="scientific">Smallanthus sonchifolius</name>
    <dbReference type="NCBI Taxonomy" id="185202"/>
    <lineage>
        <taxon>Eukaryota</taxon>
        <taxon>Viridiplantae</taxon>
        <taxon>Streptophyta</taxon>
        <taxon>Embryophyta</taxon>
        <taxon>Tracheophyta</taxon>
        <taxon>Spermatophyta</taxon>
        <taxon>Magnoliopsida</taxon>
        <taxon>eudicotyledons</taxon>
        <taxon>Gunneridae</taxon>
        <taxon>Pentapetalae</taxon>
        <taxon>asterids</taxon>
        <taxon>campanulids</taxon>
        <taxon>Asterales</taxon>
        <taxon>Asteraceae</taxon>
        <taxon>Asteroideae</taxon>
        <taxon>Heliantheae alliance</taxon>
        <taxon>Millerieae</taxon>
        <taxon>Smallanthus</taxon>
    </lineage>
</organism>